<keyword evidence="1" id="KW-0472">Membrane</keyword>
<feature type="transmembrane region" description="Helical" evidence="1">
    <location>
        <begin position="149"/>
        <end position="169"/>
    </location>
</feature>
<gene>
    <name evidence="3" type="ORF">HGP31_11485</name>
</gene>
<keyword evidence="1" id="KW-1133">Transmembrane helix</keyword>
<feature type="transmembrane region" description="Helical" evidence="1">
    <location>
        <begin position="300"/>
        <end position="322"/>
    </location>
</feature>
<keyword evidence="3" id="KW-0012">Acyltransferase</keyword>
<dbReference type="Pfam" id="PF01757">
    <property type="entry name" value="Acyl_transf_3"/>
    <property type="match status" value="1"/>
</dbReference>
<dbReference type="Proteomes" id="UP000501367">
    <property type="component" value="Chromosome"/>
</dbReference>
<dbReference type="EMBL" id="CP051487">
    <property type="protein sequence ID" value="QJC78906.1"/>
    <property type="molecule type" value="Genomic_DNA"/>
</dbReference>
<dbReference type="PANTHER" id="PTHR23028">
    <property type="entry name" value="ACETYLTRANSFERASE"/>
    <property type="match status" value="1"/>
</dbReference>
<dbReference type="GO" id="GO:0016747">
    <property type="term" value="F:acyltransferase activity, transferring groups other than amino-acyl groups"/>
    <property type="evidence" value="ECO:0007669"/>
    <property type="project" value="InterPro"/>
</dbReference>
<feature type="transmembrane region" description="Helical" evidence="1">
    <location>
        <begin position="31"/>
        <end position="49"/>
    </location>
</feature>
<evidence type="ECO:0000313" key="3">
    <source>
        <dbReference type="EMBL" id="QJC78906.1"/>
    </source>
</evidence>
<feature type="transmembrane region" description="Helical" evidence="1">
    <location>
        <begin position="175"/>
        <end position="194"/>
    </location>
</feature>
<dbReference type="InterPro" id="IPR002656">
    <property type="entry name" value="Acyl_transf_3_dom"/>
</dbReference>
<feature type="transmembrane region" description="Helical" evidence="1">
    <location>
        <begin position="61"/>
        <end position="80"/>
    </location>
</feature>
<protein>
    <submittedName>
        <fullName evidence="3">Acyltransferase</fullName>
    </submittedName>
</protein>
<proteinExistence type="predicted"/>
<feature type="transmembrane region" description="Helical" evidence="1">
    <location>
        <begin position="210"/>
        <end position="228"/>
    </location>
</feature>
<organism evidence="3 4">
    <name type="scientific">Pseudomonas umsongensis</name>
    <dbReference type="NCBI Taxonomy" id="198618"/>
    <lineage>
        <taxon>Bacteria</taxon>
        <taxon>Pseudomonadati</taxon>
        <taxon>Pseudomonadota</taxon>
        <taxon>Gammaproteobacteria</taxon>
        <taxon>Pseudomonadales</taxon>
        <taxon>Pseudomonadaceae</taxon>
        <taxon>Pseudomonas</taxon>
    </lineage>
</organism>
<reference evidence="3 4" key="1">
    <citation type="submission" date="2020-04" db="EMBL/GenBank/DDBJ databases">
        <authorList>
            <person name="Yao Y."/>
            <person name="He Z."/>
        </authorList>
    </citation>
    <scope>NUCLEOTIDE SEQUENCE [LARGE SCALE GENOMIC DNA]</scope>
    <source>
        <strain evidence="3 4">CY-1</strain>
    </source>
</reference>
<feature type="transmembrane region" description="Helical" evidence="1">
    <location>
        <begin position="271"/>
        <end position="294"/>
    </location>
</feature>
<keyword evidence="1" id="KW-0812">Transmembrane</keyword>
<feature type="domain" description="Acyltransferase 3" evidence="2">
    <location>
        <begin position="5"/>
        <end position="319"/>
    </location>
</feature>
<evidence type="ECO:0000259" key="2">
    <source>
        <dbReference type="Pfam" id="PF01757"/>
    </source>
</evidence>
<dbReference type="KEGG" id="pum:HGP31_11485"/>
<dbReference type="AlphaFoldDB" id="A0AAE6ZVP0"/>
<accession>A0AAE6ZVP0</accession>
<evidence type="ECO:0000256" key="1">
    <source>
        <dbReference type="SAM" id="Phobius"/>
    </source>
</evidence>
<feature type="transmembrane region" description="Helical" evidence="1">
    <location>
        <begin position="240"/>
        <end position="259"/>
    </location>
</feature>
<evidence type="ECO:0000313" key="4">
    <source>
        <dbReference type="Proteomes" id="UP000501367"/>
    </source>
</evidence>
<keyword evidence="3" id="KW-0808">Transferase</keyword>
<sequence length="350" mass="39433">MMGTLRFFMASCVVLFHLTESVPNIGMLAVVFFYAISGYLITLVLNETYKFQVKAFTENRVLRLYPAYLVTLAVGLGISLSESFKSFHHVWTITGSPLDILGNALIFPWGLVSGTTIHQFRVIPSSWSVGVELCCYAILVLFTARNIKTAMTTAALAAIWYIYITYYVTDQLLKYFPVPAAMLPFSLGAIAYFISRHSEILRQISQNQKLQASIFASCLITFTAIWYYSITTSTLIVNHWSYYANMALAFATVVVVNKARMTGLIGRIDKYLGDLAYPMFLGHFIYAFFVWRLFGGEQRGWVIFAIAYPVTILASALIVKFVDQPINKIRNRVRDSARSEVDLPAPIQTP</sequence>
<dbReference type="GeneID" id="72194205"/>
<dbReference type="RefSeq" id="WP_168757731.1">
    <property type="nucleotide sequence ID" value="NZ_CP051487.1"/>
</dbReference>
<name>A0AAE6ZVP0_9PSED</name>
<dbReference type="InterPro" id="IPR050879">
    <property type="entry name" value="Acyltransferase_3"/>
</dbReference>